<name>A0A448Z3U9_9STRA</name>
<keyword evidence="3" id="KW-1185">Reference proteome</keyword>
<gene>
    <name evidence="2" type="ORF">PSNMU_V1.4_AUG-EV-PASAV3_0035810</name>
</gene>
<protein>
    <submittedName>
        <fullName evidence="2">Uncharacterized protein</fullName>
    </submittedName>
</protein>
<dbReference type="Proteomes" id="UP000291116">
    <property type="component" value="Unassembled WGS sequence"/>
</dbReference>
<feature type="compositionally biased region" description="Basic and acidic residues" evidence="1">
    <location>
        <begin position="259"/>
        <end position="277"/>
    </location>
</feature>
<feature type="region of interest" description="Disordered" evidence="1">
    <location>
        <begin position="346"/>
        <end position="384"/>
    </location>
</feature>
<sequence length="445" mass="48010">MKTENPRSSRISNNVDDHDAKHTFSHDHTTKKTKSTVTMKVKQVRNWLSERSDHSGSYRHLGKDEGGETIASGHHHKIGCGDGIHRGGDKEGDGFDDALFGTIESKPSTASTATSTDVMADGGRDDEEEFFAVTKGGDYRRDCSGEATVTGRDHLQLLKKQAPVVQTERGHAGLFPPPSSSCSSASSCSSGGGSSEPHNDPNNTFDGRGHDKHGAFSTLSVGRLALTKAALDAMSGVSAGDEPPRKTLGEHLLELDARRDQGKSDGKGENHNNKASDSDSTGDDTSTDSKVPSIAPGVLVSKMAAVFLNNGGHSEAREALLLGEAPAGPFVERRRYVDPRELPFLNGAGSFQDRQNKGPCPAASAKPGLAPPPPTTAFGKGMRTFGKNHKKKTLIERRKEELHEKFEGNRAVTFVKRKTWSQKTAHGVYQRRTVVDKVYQENVYK</sequence>
<reference evidence="2 3" key="1">
    <citation type="submission" date="2019-01" db="EMBL/GenBank/DDBJ databases">
        <authorList>
            <person name="Ferrante I. M."/>
        </authorList>
    </citation>
    <scope>NUCLEOTIDE SEQUENCE [LARGE SCALE GENOMIC DNA]</scope>
    <source>
        <strain evidence="2 3">B856</strain>
    </source>
</reference>
<accession>A0A448Z3U9</accession>
<dbReference type="EMBL" id="CAACVS010000103">
    <property type="protein sequence ID" value="VEU36797.1"/>
    <property type="molecule type" value="Genomic_DNA"/>
</dbReference>
<evidence type="ECO:0000313" key="2">
    <source>
        <dbReference type="EMBL" id="VEU36797.1"/>
    </source>
</evidence>
<feature type="region of interest" description="Disordered" evidence="1">
    <location>
        <begin position="170"/>
        <end position="211"/>
    </location>
</feature>
<dbReference type="AlphaFoldDB" id="A0A448Z3U9"/>
<proteinExistence type="predicted"/>
<feature type="compositionally biased region" description="Low complexity" evidence="1">
    <location>
        <begin position="180"/>
        <end position="189"/>
    </location>
</feature>
<evidence type="ECO:0000256" key="1">
    <source>
        <dbReference type="SAM" id="MobiDB-lite"/>
    </source>
</evidence>
<feature type="compositionally biased region" description="Basic and acidic residues" evidence="1">
    <location>
        <begin position="15"/>
        <end position="30"/>
    </location>
</feature>
<feature type="region of interest" description="Disordered" evidence="1">
    <location>
        <begin position="1"/>
        <end position="38"/>
    </location>
</feature>
<evidence type="ECO:0000313" key="3">
    <source>
        <dbReference type="Proteomes" id="UP000291116"/>
    </source>
</evidence>
<dbReference type="OrthoDB" id="56163at2759"/>
<organism evidence="2 3">
    <name type="scientific">Pseudo-nitzschia multistriata</name>
    <dbReference type="NCBI Taxonomy" id="183589"/>
    <lineage>
        <taxon>Eukaryota</taxon>
        <taxon>Sar</taxon>
        <taxon>Stramenopiles</taxon>
        <taxon>Ochrophyta</taxon>
        <taxon>Bacillariophyta</taxon>
        <taxon>Bacillariophyceae</taxon>
        <taxon>Bacillariophycidae</taxon>
        <taxon>Bacillariales</taxon>
        <taxon>Bacillariaceae</taxon>
        <taxon>Pseudo-nitzschia</taxon>
    </lineage>
</organism>
<feature type="region of interest" description="Disordered" evidence="1">
    <location>
        <begin position="259"/>
        <end position="293"/>
    </location>
</feature>